<proteinExistence type="predicted"/>
<dbReference type="AlphaFoldDB" id="A0A850NXP6"/>
<gene>
    <name evidence="2" type="ORF">HUK83_18005</name>
</gene>
<dbReference type="EMBL" id="JABXXQ010000712">
    <property type="protein sequence ID" value="NVN32222.1"/>
    <property type="molecule type" value="Genomic_DNA"/>
</dbReference>
<dbReference type="Proteomes" id="UP000565205">
    <property type="component" value="Unassembled WGS sequence"/>
</dbReference>
<evidence type="ECO:0000259" key="1">
    <source>
        <dbReference type="Pfam" id="PF06904"/>
    </source>
</evidence>
<evidence type="ECO:0000313" key="3">
    <source>
        <dbReference type="Proteomes" id="UP000565205"/>
    </source>
</evidence>
<feature type="non-terminal residue" evidence="2">
    <location>
        <position position="1"/>
    </location>
</feature>
<dbReference type="InterPro" id="IPR009683">
    <property type="entry name" value="Extensin-like_C"/>
</dbReference>
<organism evidence="2 3">
    <name type="scientific">Endobacter medicaginis</name>
    <dbReference type="NCBI Taxonomy" id="1181271"/>
    <lineage>
        <taxon>Bacteria</taxon>
        <taxon>Pseudomonadati</taxon>
        <taxon>Pseudomonadota</taxon>
        <taxon>Alphaproteobacteria</taxon>
        <taxon>Acetobacterales</taxon>
        <taxon>Acetobacteraceae</taxon>
        <taxon>Endobacter</taxon>
    </lineage>
</organism>
<feature type="domain" description="Extensin-like C-terminal" evidence="1">
    <location>
        <begin position="13"/>
        <end position="162"/>
    </location>
</feature>
<reference evidence="2 3" key="1">
    <citation type="submission" date="2020-06" db="EMBL/GenBank/DDBJ databases">
        <title>Description of novel acetic acid bacteria.</title>
        <authorList>
            <person name="Sombolestani A."/>
        </authorList>
    </citation>
    <scope>NUCLEOTIDE SEQUENCE [LARGE SCALE GENOMIC DNA]</scope>
    <source>
        <strain evidence="2 3">LMG 26838</strain>
    </source>
</reference>
<sequence length="162" mass="17097">ATAPLGVRRVPDSFGACPLRDAVRVSGGVVATHPSSFLASCRLAVDWAMFARDAAALAHSRFGRTLTGIDHLGSYACRDVRGRPGVESSHGRADAIDVSAFVFADGRRLSVSDWRESGADGALLHALRDLACQDFGLVLSPDYNADHAGHLHLQAGGFGLCR</sequence>
<evidence type="ECO:0000313" key="2">
    <source>
        <dbReference type="EMBL" id="NVN32222.1"/>
    </source>
</evidence>
<comment type="caution">
    <text evidence="2">The sequence shown here is derived from an EMBL/GenBank/DDBJ whole genome shotgun (WGS) entry which is preliminary data.</text>
</comment>
<accession>A0A850NXP6</accession>
<name>A0A850NXP6_9PROT</name>
<dbReference type="Pfam" id="PF06904">
    <property type="entry name" value="Extensin-like_C"/>
    <property type="match status" value="1"/>
</dbReference>
<dbReference type="RefSeq" id="WP_176626985.1">
    <property type="nucleotide sequence ID" value="NZ_JABXXQ010000712.1"/>
</dbReference>
<protein>
    <submittedName>
        <fullName evidence="2">Extensin family protein</fullName>
    </submittedName>
</protein>